<evidence type="ECO:0000313" key="4">
    <source>
        <dbReference type="EMBL" id="SKC81486.1"/>
    </source>
</evidence>
<dbReference type="InterPro" id="IPR008927">
    <property type="entry name" value="6-PGluconate_DH-like_C_sf"/>
</dbReference>
<dbReference type="InterPro" id="IPR011128">
    <property type="entry name" value="G3P_DH_NAD-dep_N"/>
</dbReference>
<dbReference type="RefSeq" id="WP_079493467.1">
    <property type="nucleotide sequence ID" value="NZ_FUZT01000009.1"/>
</dbReference>
<evidence type="ECO:0000259" key="3">
    <source>
        <dbReference type="Pfam" id="PF02317"/>
    </source>
</evidence>
<sequence length="362" mass="40456">MEGNRKVAILGGGHGAHAMSADLTSRGFSVNLYEMQEFKSNIEKLFETQTIEAEGIVKGKFKLNMVTSDIGKAIDGVKYILIVTPAFAHKNYAQLLKGKVKRDQIIVVYPGAFASLLFKTVFGEEECPVIAEANNLPYDARISAPCKISIFGRNKINIAYLPAEKGVELIDDMRSIHPYERVYEDVLEAGLSIVNPAFHAGPCLFSVNSIENWPKRSFFLYEHGVTPASVKLNVKLDKERKNIGSKLGYKLTPIEDFSGLKEGYQWQDLYMGMHGNISLTPISGPHDINNRYFTEDAPYGLVPWSFIAKAVGVETPIIDSVINIYNIIHERNWWEIGRNADDLGLSGMTLEEIKEYVKTGKK</sequence>
<evidence type="ECO:0000259" key="2">
    <source>
        <dbReference type="Pfam" id="PF01210"/>
    </source>
</evidence>
<name>A0A1T5LZS5_9FIRM</name>
<feature type="domain" description="Glycerol-3-phosphate dehydrogenase NAD-dependent N-terminal" evidence="2">
    <location>
        <begin position="6"/>
        <end position="108"/>
    </location>
</feature>
<dbReference type="STRING" id="36842.SAMN02194393_03616"/>
<organism evidence="4 5">
    <name type="scientific">Maledivibacter halophilus</name>
    <dbReference type="NCBI Taxonomy" id="36842"/>
    <lineage>
        <taxon>Bacteria</taxon>
        <taxon>Bacillati</taxon>
        <taxon>Bacillota</taxon>
        <taxon>Clostridia</taxon>
        <taxon>Peptostreptococcales</taxon>
        <taxon>Caminicellaceae</taxon>
        <taxon>Maledivibacter</taxon>
    </lineage>
</organism>
<dbReference type="SUPFAM" id="SSF51735">
    <property type="entry name" value="NAD(P)-binding Rossmann-fold domains"/>
    <property type="match status" value="1"/>
</dbReference>
<dbReference type="Pfam" id="PF02317">
    <property type="entry name" value="Octopine_DH"/>
    <property type="match status" value="1"/>
</dbReference>
<dbReference type="InterPro" id="IPR036291">
    <property type="entry name" value="NAD(P)-bd_dom_sf"/>
</dbReference>
<dbReference type="EMBL" id="FUZT01000009">
    <property type="protein sequence ID" value="SKC81486.1"/>
    <property type="molecule type" value="Genomic_DNA"/>
</dbReference>
<dbReference type="OrthoDB" id="1073746at2"/>
<dbReference type="SUPFAM" id="SSF48179">
    <property type="entry name" value="6-phosphogluconate dehydrogenase C-terminal domain-like"/>
    <property type="match status" value="1"/>
</dbReference>
<dbReference type="GO" id="GO:0016616">
    <property type="term" value="F:oxidoreductase activity, acting on the CH-OH group of donors, NAD or NADP as acceptor"/>
    <property type="evidence" value="ECO:0007669"/>
    <property type="project" value="InterPro"/>
</dbReference>
<keyword evidence="5" id="KW-1185">Reference proteome</keyword>
<dbReference type="AlphaFoldDB" id="A0A1T5LZS5"/>
<dbReference type="Proteomes" id="UP000190285">
    <property type="component" value="Unassembled WGS sequence"/>
</dbReference>
<accession>A0A1T5LZS5</accession>
<dbReference type="Pfam" id="PF01210">
    <property type="entry name" value="NAD_Gly3P_dh_N"/>
    <property type="match status" value="1"/>
</dbReference>
<reference evidence="4 5" key="1">
    <citation type="submission" date="2017-02" db="EMBL/GenBank/DDBJ databases">
        <authorList>
            <person name="Peterson S.W."/>
        </authorList>
    </citation>
    <scope>NUCLEOTIDE SEQUENCE [LARGE SCALE GENOMIC DNA]</scope>
    <source>
        <strain evidence="4 5">M1</strain>
    </source>
</reference>
<dbReference type="PANTHER" id="PTHR38015">
    <property type="entry name" value="BLR6086 PROTEIN"/>
    <property type="match status" value="1"/>
</dbReference>
<dbReference type="Gene3D" id="3.40.50.720">
    <property type="entry name" value="NAD(P)-binding Rossmann-like Domain"/>
    <property type="match status" value="1"/>
</dbReference>
<evidence type="ECO:0000256" key="1">
    <source>
        <dbReference type="ARBA" id="ARBA00023002"/>
    </source>
</evidence>
<dbReference type="InterPro" id="IPR051729">
    <property type="entry name" value="Opine/Lysopine_DH"/>
</dbReference>
<dbReference type="GO" id="GO:0051287">
    <property type="term" value="F:NAD binding"/>
    <property type="evidence" value="ECO:0007669"/>
    <property type="project" value="InterPro"/>
</dbReference>
<keyword evidence="1" id="KW-0560">Oxidoreductase</keyword>
<dbReference type="InterPro" id="IPR013328">
    <property type="entry name" value="6PGD_dom2"/>
</dbReference>
<dbReference type="PANTHER" id="PTHR38015:SF1">
    <property type="entry name" value="OPINE DEHYDROGENASE DOMAIN-CONTAINING PROTEIN"/>
    <property type="match status" value="1"/>
</dbReference>
<feature type="domain" description="Opine dehydrogenase" evidence="3">
    <location>
        <begin position="183"/>
        <end position="328"/>
    </location>
</feature>
<dbReference type="Gene3D" id="1.10.1040.10">
    <property type="entry name" value="N-(1-d-carboxylethyl)-l-norvaline Dehydrogenase, domain 2"/>
    <property type="match status" value="1"/>
</dbReference>
<gene>
    <name evidence="4" type="ORF">SAMN02194393_03616</name>
</gene>
<dbReference type="InterPro" id="IPR003421">
    <property type="entry name" value="Opine_DH"/>
</dbReference>
<evidence type="ECO:0000313" key="5">
    <source>
        <dbReference type="Proteomes" id="UP000190285"/>
    </source>
</evidence>
<dbReference type="GO" id="GO:0046168">
    <property type="term" value="P:glycerol-3-phosphate catabolic process"/>
    <property type="evidence" value="ECO:0007669"/>
    <property type="project" value="InterPro"/>
</dbReference>
<proteinExistence type="predicted"/>
<protein>
    <submittedName>
        <fullName evidence="4">Opine dehydrogenase</fullName>
    </submittedName>
</protein>